<dbReference type="PANTHER" id="PTHR31845">
    <property type="entry name" value="FINGER DOMAIN PROTEIN, PUTATIVE-RELATED"/>
    <property type="match status" value="1"/>
</dbReference>
<accession>A0A2B7XWA3</accession>
<reference evidence="8 9" key="1">
    <citation type="submission" date="2017-10" db="EMBL/GenBank/DDBJ databases">
        <title>Comparative genomics in systemic dimorphic fungi from Ajellomycetaceae.</title>
        <authorList>
            <person name="Munoz J.F."/>
            <person name="Mcewen J.G."/>
            <person name="Clay O.K."/>
            <person name="Cuomo C.A."/>
        </authorList>
    </citation>
    <scope>NUCLEOTIDE SEQUENCE [LARGE SCALE GENOMIC DNA]</scope>
    <source>
        <strain evidence="8 9">UAMH5409</strain>
    </source>
</reference>
<name>A0A2B7XWA3_9EURO</name>
<keyword evidence="4" id="KW-0804">Transcription</keyword>
<dbReference type="CDD" id="cd12148">
    <property type="entry name" value="fungal_TF_MHR"/>
    <property type="match status" value="1"/>
</dbReference>
<proteinExistence type="predicted"/>
<keyword evidence="2" id="KW-0805">Transcription regulation</keyword>
<protein>
    <recommendedName>
        <fullName evidence="7">Zn(2)-C6 fungal-type domain-containing protein</fullName>
    </recommendedName>
</protein>
<dbReference type="InterPro" id="IPR036864">
    <property type="entry name" value="Zn2-C6_fun-type_DNA-bd_sf"/>
</dbReference>
<evidence type="ECO:0000256" key="1">
    <source>
        <dbReference type="ARBA" id="ARBA00004123"/>
    </source>
</evidence>
<dbReference type="Proteomes" id="UP000223968">
    <property type="component" value="Unassembled WGS sequence"/>
</dbReference>
<evidence type="ECO:0000313" key="8">
    <source>
        <dbReference type="EMBL" id="PGH13476.1"/>
    </source>
</evidence>
<dbReference type="GO" id="GO:0005634">
    <property type="term" value="C:nucleus"/>
    <property type="evidence" value="ECO:0007669"/>
    <property type="project" value="UniProtKB-SubCell"/>
</dbReference>
<feature type="compositionally biased region" description="Polar residues" evidence="6">
    <location>
        <begin position="650"/>
        <end position="664"/>
    </location>
</feature>
<evidence type="ECO:0000256" key="5">
    <source>
        <dbReference type="ARBA" id="ARBA00023242"/>
    </source>
</evidence>
<dbReference type="CDD" id="cd00067">
    <property type="entry name" value="GAL4"/>
    <property type="match status" value="1"/>
</dbReference>
<organism evidence="8 9">
    <name type="scientific">Helicocarpus griseus UAMH5409</name>
    <dbReference type="NCBI Taxonomy" id="1447875"/>
    <lineage>
        <taxon>Eukaryota</taxon>
        <taxon>Fungi</taxon>
        <taxon>Dikarya</taxon>
        <taxon>Ascomycota</taxon>
        <taxon>Pezizomycotina</taxon>
        <taxon>Eurotiomycetes</taxon>
        <taxon>Eurotiomycetidae</taxon>
        <taxon>Onygenales</taxon>
        <taxon>Ajellomycetaceae</taxon>
        <taxon>Helicocarpus</taxon>
    </lineage>
</organism>
<evidence type="ECO:0000256" key="6">
    <source>
        <dbReference type="SAM" id="MobiDB-lite"/>
    </source>
</evidence>
<dbReference type="GO" id="GO:0008270">
    <property type="term" value="F:zinc ion binding"/>
    <property type="evidence" value="ECO:0007669"/>
    <property type="project" value="InterPro"/>
</dbReference>
<evidence type="ECO:0000256" key="4">
    <source>
        <dbReference type="ARBA" id="ARBA00023163"/>
    </source>
</evidence>
<dbReference type="OrthoDB" id="8062037at2759"/>
<dbReference type="Gene3D" id="4.10.240.10">
    <property type="entry name" value="Zn(2)-C6 fungal-type DNA-binding domain"/>
    <property type="match status" value="1"/>
</dbReference>
<feature type="region of interest" description="Disordered" evidence="6">
    <location>
        <begin position="618"/>
        <end position="664"/>
    </location>
</feature>
<dbReference type="PROSITE" id="PS50048">
    <property type="entry name" value="ZN2_CY6_FUNGAL_2"/>
    <property type="match status" value="1"/>
</dbReference>
<keyword evidence="5" id="KW-0539">Nucleus</keyword>
<evidence type="ECO:0000256" key="2">
    <source>
        <dbReference type="ARBA" id="ARBA00023015"/>
    </source>
</evidence>
<keyword evidence="3" id="KW-0238">DNA-binding</keyword>
<feature type="compositionally biased region" description="Polar residues" evidence="6">
    <location>
        <begin position="623"/>
        <end position="633"/>
    </location>
</feature>
<comment type="subcellular location">
    <subcellularLocation>
        <location evidence="1">Nucleus</location>
    </subcellularLocation>
</comment>
<dbReference type="InterPro" id="IPR001138">
    <property type="entry name" value="Zn2Cys6_DnaBD"/>
</dbReference>
<feature type="region of interest" description="Disordered" evidence="6">
    <location>
        <begin position="1"/>
        <end position="43"/>
    </location>
</feature>
<gene>
    <name evidence="8" type="ORF">AJ79_03606</name>
</gene>
<dbReference type="Pfam" id="PF00172">
    <property type="entry name" value="Zn_clus"/>
    <property type="match status" value="1"/>
</dbReference>
<dbReference type="EMBL" id="PDNB01000045">
    <property type="protein sequence ID" value="PGH13476.1"/>
    <property type="molecule type" value="Genomic_DNA"/>
</dbReference>
<dbReference type="PROSITE" id="PS00463">
    <property type="entry name" value="ZN2_CY6_FUNGAL_1"/>
    <property type="match status" value="1"/>
</dbReference>
<keyword evidence="9" id="KW-1185">Reference proteome</keyword>
<dbReference type="SUPFAM" id="SSF57701">
    <property type="entry name" value="Zn2/Cys6 DNA-binding domain"/>
    <property type="match status" value="1"/>
</dbReference>
<dbReference type="STRING" id="1447875.A0A2B7XWA3"/>
<sequence>MAKLPPIADWELQNEDNEDHEGAPSDVRSSRASSLHYSGVNDDNYYDSRRSRACETCRRSKVRCEKPNLNLPCKRCAKARKECIPSSRSNKRHENLDFNDRLMELGGTIEHLISTIRTRTDGGTLETEASVIKSNVTTTVARVERSSLYDDATQELSMEGEGGLPDQLGAPQLLGDTSIFGSQDFTSCVKIKSLPAFIETGISRLISTRTAKAIFDCYCVELVEIFPAVLLGPGTLAAELRASKRILFLAVLAIGSDSICDVDTQKRLRRLLARVLSHCILNKDEYTVELVQSLIVSALWHQPSDSIPGEASMNMPQLCHAAANIAIYIGLDKQSLVRSQNFLQTADIEARRTWLGCYYICANAAMPSQHPGLLCWNQYMDECVETLETSALALPSDKHFCKHVRLQRATDEHSRSMFASHFFQPGATSKSIIADTLSDFERQFAAPDNLAPSRTSNVATQLLYHSSTLYLHEVAATIDCDTDGMNFALEEVQGTDLPQFYATFATDSSSTSSAYIESAHSVISSFTSLDLRAIRALPTIFLVRVIHAITVLVKSSTFQGSDCGLGTKSMQEGNARIDHQLDDLIDVMESWGSNWPACKLIKILVKLRKWRRKNGDRQIIGGMSSSSSRQPEYNFSDDHETELSTAFPPNLQTPTSSQQNQARQVASSLELVDFSAQGATAHDEEILGFWNSLPDFLSQCDKPMQLDTSDVGLWDGQESQPLPTITMDDMQTNSLSVFPDDSGIAWLSTFQ</sequence>
<evidence type="ECO:0000256" key="3">
    <source>
        <dbReference type="ARBA" id="ARBA00023125"/>
    </source>
</evidence>
<dbReference type="InterPro" id="IPR051089">
    <property type="entry name" value="prtT"/>
</dbReference>
<dbReference type="PANTHER" id="PTHR31845:SF39">
    <property type="entry name" value="TRANSCRIPTION FACTOR PBCR-RELATED"/>
    <property type="match status" value="1"/>
</dbReference>
<dbReference type="GO" id="GO:0000976">
    <property type="term" value="F:transcription cis-regulatory region binding"/>
    <property type="evidence" value="ECO:0007669"/>
    <property type="project" value="TreeGrafter"/>
</dbReference>
<comment type="caution">
    <text evidence="8">The sequence shown here is derived from an EMBL/GenBank/DDBJ whole genome shotgun (WGS) entry which is preliminary data.</text>
</comment>
<evidence type="ECO:0000259" key="7">
    <source>
        <dbReference type="PROSITE" id="PS50048"/>
    </source>
</evidence>
<dbReference type="AlphaFoldDB" id="A0A2B7XWA3"/>
<evidence type="ECO:0000313" key="9">
    <source>
        <dbReference type="Proteomes" id="UP000223968"/>
    </source>
</evidence>
<dbReference type="GO" id="GO:0000981">
    <property type="term" value="F:DNA-binding transcription factor activity, RNA polymerase II-specific"/>
    <property type="evidence" value="ECO:0007669"/>
    <property type="project" value="InterPro"/>
</dbReference>
<feature type="domain" description="Zn(2)-C6 fungal-type" evidence="7">
    <location>
        <begin position="53"/>
        <end position="83"/>
    </location>
</feature>
<dbReference type="SMART" id="SM00066">
    <property type="entry name" value="GAL4"/>
    <property type="match status" value="1"/>
</dbReference>